<dbReference type="RefSeq" id="XP_025071829.1">
    <property type="nucleotide sequence ID" value="XM_025216044.1"/>
</dbReference>
<dbReference type="Pfam" id="PF01067">
    <property type="entry name" value="Calpain_III"/>
    <property type="match status" value="1"/>
</dbReference>
<evidence type="ECO:0000256" key="6">
    <source>
        <dbReference type="ARBA" id="ARBA00022807"/>
    </source>
</evidence>
<evidence type="ECO:0000256" key="3">
    <source>
        <dbReference type="ARBA" id="ARBA00022723"/>
    </source>
</evidence>
<evidence type="ECO:0000259" key="11">
    <source>
        <dbReference type="PROSITE" id="PS50203"/>
    </source>
</evidence>
<dbReference type="PROSITE" id="PS50222">
    <property type="entry name" value="EF_HAND_2"/>
    <property type="match status" value="1"/>
</dbReference>
<keyword evidence="6 9" id="KW-0788">Thiol protease</keyword>
<dbReference type="PANTHER" id="PTHR10183">
    <property type="entry name" value="CALPAIN"/>
    <property type="match status" value="1"/>
</dbReference>
<dbReference type="FunFam" id="3.90.70.10:FF:000054">
    <property type="entry name" value="Calpain 14"/>
    <property type="match status" value="1"/>
</dbReference>
<keyword evidence="7" id="KW-0106">Calcium</keyword>
<dbReference type="InterPro" id="IPR018247">
    <property type="entry name" value="EF_Hand_1_Ca_BS"/>
</dbReference>
<feature type="active site" evidence="8 9">
    <location>
        <position position="122"/>
    </location>
</feature>
<comment type="similarity">
    <text evidence="1">Belongs to the peptidase C2 family.</text>
</comment>
<protein>
    <submittedName>
        <fullName evidence="14">Calpain-13-like</fullName>
    </submittedName>
</protein>
<evidence type="ECO:0000256" key="2">
    <source>
        <dbReference type="ARBA" id="ARBA00022670"/>
    </source>
</evidence>
<dbReference type="SUPFAM" id="SSF47473">
    <property type="entry name" value="EF-hand"/>
    <property type="match status" value="1"/>
</dbReference>
<dbReference type="CDD" id="cd00044">
    <property type="entry name" value="CysPc"/>
    <property type="match status" value="1"/>
</dbReference>
<gene>
    <name evidence="14" type="primary">LOC102373445</name>
</gene>
<dbReference type="InParanoid" id="A0A3Q0HIR3"/>
<evidence type="ECO:0000259" key="12">
    <source>
        <dbReference type="PROSITE" id="PS50222"/>
    </source>
</evidence>
<dbReference type="Pfam" id="PF00648">
    <property type="entry name" value="Peptidase_C2"/>
    <property type="match status" value="1"/>
</dbReference>
<keyword evidence="3" id="KW-0479">Metal-binding</keyword>
<feature type="domain" description="EF-hand" evidence="12">
    <location>
        <begin position="582"/>
        <end position="617"/>
    </location>
</feature>
<dbReference type="InterPro" id="IPR022682">
    <property type="entry name" value="Calpain_domain_III"/>
</dbReference>
<dbReference type="SMART" id="SM00230">
    <property type="entry name" value="CysPc"/>
    <property type="match status" value="1"/>
</dbReference>
<feature type="domain" description="Calpain catalytic" evidence="11">
    <location>
        <begin position="63"/>
        <end position="360"/>
    </location>
</feature>
<accession>A0A3Q0HIR3</accession>
<dbReference type="InterPro" id="IPR054069">
    <property type="entry name" value="CAPN3/13-like_C_EFh"/>
</dbReference>
<dbReference type="Pfam" id="PF21875">
    <property type="entry name" value="CAPN13-like_C_EFh"/>
    <property type="match status" value="1"/>
</dbReference>
<feature type="region of interest" description="Disordered" evidence="10">
    <location>
        <begin position="777"/>
        <end position="828"/>
    </location>
</feature>
<dbReference type="Gene3D" id="1.10.238.10">
    <property type="entry name" value="EF-hand"/>
    <property type="match status" value="1"/>
</dbReference>
<dbReference type="SMART" id="SM00720">
    <property type="entry name" value="calpain_III"/>
    <property type="match status" value="1"/>
</dbReference>
<dbReference type="Gene3D" id="2.60.120.380">
    <property type="match status" value="1"/>
</dbReference>
<dbReference type="GO" id="GO:0005737">
    <property type="term" value="C:cytoplasm"/>
    <property type="evidence" value="ECO:0007669"/>
    <property type="project" value="TreeGrafter"/>
</dbReference>
<dbReference type="Proteomes" id="UP000189705">
    <property type="component" value="Unplaced"/>
</dbReference>
<dbReference type="Gene3D" id="3.90.70.10">
    <property type="entry name" value="Cysteine proteinases"/>
    <property type="match status" value="1"/>
</dbReference>
<dbReference type="InterPro" id="IPR038765">
    <property type="entry name" value="Papain-like_cys_pep_sf"/>
</dbReference>
<dbReference type="PRINTS" id="PR00704">
    <property type="entry name" value="CALPAIN"/>
</dbReference>
<dbReference type="GO" id="GO:0006508">
    <property type="term" value="P:proteolysis"/>
    <property type="evidence" value="ECO:0007669"/>
    <property type="project" value="UniProtKB-KW"/>
</dbReference>
<evidence type="ECO:0000313" key="14">
    <source>
        <dbReference type="RefSeq" id="XP_025071829.1"/>
    </source>
</evidence>
<keyword evidence="13" id="KW-1185">Reference proteome</keyword>
<evidence type="ECO:0000256" key="5">
    <source>
        <dbReference type="ARBA" id="ARBA00022801"/>
    </source>
</evidence>
<dbReference type="SUPFAM" id="SSF49758">
    <property type="entry name" value="Calpain large subunit, middle domain (domain III)"/>
    <property type="match status" value="1"/>
</dbReference>
<dbReference type="GO" id="GO:0005509">
    <property type="term" value="F:calcium ion binding"/>
    <property type="evidence" value="ECO:0007669"/>
    <property type="project" value="InterPro"/>
</dbReference>
<proteinExistence type="inferred from homology"/>
<evidence type="ECO:0000256" key="9">
    <source>
        <dbReference type="PROSITE-ProRule" id="PRU00239"/>
    </source>
</evidence>
<dbReference type="GO" id="GO:0004198">
    <property type="term" value="F:calcium-dependent cysteine-type endopeptidase activity"/>
    <property type="evidence" value="ECO:0007669"/>
    <property type="project" value="InterPro"/>
</dbReference>
<dbReference type="InterPro" id="IPR002048">
    <property type="entry name" value="EF_hand_dom"/>
</dbReference>
<evidence type="ECO:0000313" key="13">
    <source>
        <dbReference type="Proteomes" id="UP000189705"/>
    </source>
</evidence>
<evidence type="ECO:0000256" key="7">
    <source>
        <dbReference type="ARBA" id="ARBA00022837"/>
    </source>
</evidence>
<evidence type="ECO:0000256" key="1">
    <source>
        <dbReference type="ARBA" id="ARBA00007623"/>
    </source>
</evidence>
<dbReference type="PANTHER" id="PTHR10183:SF333">
    <property type="entry name" value="CALPAIN-13"/>
    <property type="match status" value="1"/>
</dbReference>
<dbReference type="InterPro" id="IPR011992">
    <property type="entry name" value="EF-hand-dom_pair"/>
</dbReference>
<dbReference type="KEGG" id="asn:102373445"/>
<dbReference type="InterPro" id="IPR001300">
    <property type="entry name" value="Peptidase_C2_calpain_cat"/>
</dbReference>
<dbReference type="PROSITE" id="PS00018">
    <property type="entry name" value="EF_HAND_1"/>
    <property type="match status" value="1"/>
</dbReference>
<feature type="active site" evidence="8 9">
    <location>
        <position position="278"/>
    </location>
</feature>
<feature type="active site" evidence="8 9">
    <location>
        <position position="302"/>
    </location>
</feature>
<evidence type="ECO:0000256" key="10">
    <source>
        <dbReference type="SAM" id="MobiDB-lite"/>
    </source>
</evidence>
<dbReference type="PROSITE" id="PS50203">
    <property type="entry name" value="CALPAIN_CAT"/>
    <property type="match status" value="1"/>
</dbReference>
<sequence>MRMLSPSLPATLIKNMMLAPGPQRKLVGTWQTRERPGSPQNLKKLNNQDFNHLRSYYLSKGQLFEDGTFPAHASSIGPQLLPEDTLHRITWRRPIEIQHNPRLIMEGVSRFDIVQGEKIGDCWVLAALGSLTLQKHFLENVLPKDQEFQNNYAGIFHFRFWHFGDWVDVVIDDKLPFLNDEYLFVHPRTRNEFWPSLLEKAYAKLRGSYQNLHWGYISEALVDFTGGVQLHLDLPASIPKLEEVLKAADKSCCLMGCTTPGKQSLGNTEWKNGLVKGHAYTVTGAREIPYKNGSEHIIRLWNPWGHGEWKGPWSDGSAEWNRVPTEQRRALCEEKDDGEFWMSCQDFRNQFSSVCICNSTPTFLDFGDQHNTTWFMDTHASQWIRGLSAGGSKPQNAEAFSRNPQYFIKVVDADQKENNVVVSLMQKPPNNAQDTPKLDIGFFIFWVEPQFQDQLNGLPAAFFSQYKFTPWKKGFITARDITGCFTLSQGTYVIIPVTSKEGQESEFLLRIFLRSQDYSKDPNTRLSLISPKDVSKQNQDNNYENIFLRYAKQGSDINASQLQRILNEVLLKDQMAGPEGRFSFDSCRGILALMDLSSNGRLTLQEFKNLWKCLAKYKDFFKREARSLLGLLDASDLRNAVQAVDVAATEQLLHLMALRYGNSSRKINFPDFVCCMIRLETMAMADFYHVLLRQWHTTELLPKGQLAHLPDVARRTSEQDHNRTTLQCRVKAKMLWAKFHRDIDRAQQQDTPLHYMAQYRYLQLLIEVLNWHEHRGTETSKASCPADSLPTMAATRRQSRDSSGEESKKVPAMPPSSSSKEGRPRTLISTPALIPRIPRQLRQTAFNARTDRVVNALRECEQWVQELVRQVSCAVGSIMGIQHKRNYAKSRRHSDTQHDWKVLMGILLTILCLVVIRPGPAAASAPAHASEQQRWAWICTLQSNSSLSSSE</sequence>
<dbReference type="InterPro" id="IPR022684">
    <property type="entry name" value="Calpain_cysteine_protease"/>
</dbReference>
<keyword evidence="4" id="KW-0677">Repeat</keyword>
<dbReference type="InterPro" id="IPR022683">
    <property type="entry name" value="Calpain_III"/>
</dbReference>
<reference evidence="14" key="1">
    <citation type="submission" date="2025-08" db="UniProtKB">
        <authorList>
            <consortium name="RefSeq"/>
        </authorList>
    </citation>
    <scope>IDENTIFICATION</scope>
</reference>
<name>A0A3Q0HIR3_ALLSI</name>
<organism evidence="13 14">
    <name type="scientific">Alligator sinensis</name>
    <name type="common">Chinese alligator</name>
    <dbReference type="NCBI Taxonomy" id="38654"/>
    <lineage>
        <taxon>Eukaryota</taxon>
        <taxon>Metazoa</taxon>
        <taxon>Chordata</taxon>
        <taxon>Craniata</taxon>
        <taxon>Vertebrata</taxon>
        <taxon>Euteleostomi</taxon>
        <taxon>Archelosauria</taxon>
        <taxon>Archosauria</taxon>
        <taxon>Crocodylia</taxon>
        <taxon>Alligatoridae</taxon>
        <taxon>Alligatorinae</taxon>
        <taxon>Alligator</taxon>
    </lineage>
</organism>
<keyword evidence="2 9" id="KW-0645">Protease</keyword>
<evidence type="ECO:0000256" key="8">
    <source>
        <dbReference type="PIRSR" id="PIRSR622684-1"/>
    </source>
</evidence>
<feature type="compositionally biased region" description="Basic and acidic residues" evidence="10">
    <location>
        <begin position="798"/>
        <end position="809"/>
    </location>
</feature>
<dbReference type="GeneID" id="102373445"/>
<dbReference type="CDD" id="cd16195">
    <property type="entry name" value="EFh_PEF_CAPN13_14"/>
    <property type="match status" value="1"/>
</dbReference>
<dbReference type="AlphaFoldDB" id="A0A3Q0HIR3"/>
<dbReference type="STRING" id="38654.A0A3Q0HIR3"/>
<keyword evidence="5 9" id="KW-0378">Hydrolase</keyword>
<evidence type="ECO:0000256" key="4">
    <source>
        <dbReference type="ARBA" id="ARBA00022737"/>
    </source>
</evidence>
<dbReference type="SUPFAM" id="SSF54001">
    <property type="entry name" value="Cysteine proteinases"/>
    <property type="match status" value="1"/>
</dbReference>
<dbReference type="InterPro" id="IPR036213">
    <property type="entry name" value="Calpain_III_sf"/>
</dbReference>